<dbReference type="AlphaFoldDB" id="A0A7G9Z1T6"/>
<accession>A0A7G9Z1T6</accession>
<dbReference type="EMBL" id="MT631573">
    <property type="protein sequence ID" value="QNO54220.1"/>
    <property type="molecule type" value="Genomic_DNA"/>
</dbReference>
<protein>
    <submittedName>
        <fullName evidence="1">Uncharacterized protein</fullName>
    </submittedName>
</protein>
<name>A0A7G9Z1T6_9EURY</name>
<gene>
    <name evidence="1" type="ORF">IIFEDBNN_00004</name>
</gene>
<reference evidence="1" key="1">
    <citation type="submission" date="2020-06" db="EMBL/GenBank/DDBJ databases">
        <title>Unique genomic features of the anaerobic methanotrophic archaea.</title>
        <authorList>
            <person name="Chadwick G.L."/>
            <person name="Skennerton C.T."/>
            <person name="Laso-Perez R."/>
            <person name="Leu A.O."/>
            <person name="Speth D.R."/>
            <person name="Yu H."/>
            <person name="Morgan-Lang C."/>
            <person name="Hatzenpichler R."/>
            <person name="Goudeau D."/>
            <person name="Malmstrom R."/>
            <person name="Brazelton W.J."/>
            <person name="Woyke T."/>
            <person name="Hallam S.J."/>
            <person name="Tyson G.W."/>
            <person name="Wegener G."/>
            <person name="Boetius A."/>
            <person name="Orphan V."/>
        </authorList>
    </citation>
    <scope>NUCLEOTIDE SEQUENCE</scope>
</reference>
<evidence type="ECO:0000313" key="1">
    <source>
        <dbReference type="EMBL" id="QNO54220.1"/>
    </source>
</evidence>
<proteinExistence type="predicted"/>
<sequence>MKSRMDVPNLVFLKRQEYGLLRNACLQDYFLVV</sequence>
<organism evidence="1">
    <name type="scientific">Candidatus Methanophaga sp. ANME-1 ERB7</name>
    <dbReference type="NCBI Taxonomy" id="2759913"/>
    <lineage>
        <taxon>Archaea</taxon>
        <taxon>Methanobacteriati</taxon>
        <taxon>Methanobacteriota</taxon>
        <taxon>Stenosarchaea group</taxon>
        <taxon>Methanomicrobia</taxon>
        <taxon>Candidatus Methanophagales</taxon>
        <taxon>Candidatus Methanophagaceae</taxon>
        <taxon>Candidatus Methanophaga</taxon>
    </lineage>
</organism>